<dbReference type="InterPro" id="IPR024181">
    <property type="entry name" value="Chemotax_regulator_CheV"/>
</dbReference>
<dbReference type="PANTHER" id="PTHR47233:SF4">
    <property type="entry name" value="CHEMOTAXIS SIGNAL TRANSDUCTION PROTEIN"/>
    <property type="match status" value="1"/>
</dbReference>
<proteinExistence type="predicted"/>
<name>A0A1B7K318_9ENTR</name>
<evidence type="ECO:0000313" key="6">
    <source>
        <dbReference type="Proteomes" id="UP000078386"/>
    </source>
</evidence>
<dbReference type="AlphaFoldDB" id="A0A1B7K318"/>
<dbReference type="EMBL" id="LXEU01000037">
    <property type="protein sequence ID" value="OAT54542.1"/>
    <property type="molecule type" value="Genomic_DNA"/>
</dbReference>
<dbReference type="Gene3D" id="3.40.50.2300">
    <property type="match status" value="1"/>
</dbReference>
<keyword evidence="2" id="KW-0597">Phosphoprotein</keyword>
<dbReference type="SMART" id="SM00448">
    <property type="entry name" value="REC"/>
    <property type="match status" value="1"/>
</dbReference>
<accession>A0A1B7K318</accession>
<feature type="domain" description="CheW-like" evidence="4">
    <location>
        <begin position="19"/>
        <end position="166"/>
    </location>
</feature>
<evidence type="ECO:0000256" key="2">
    <source>
        <dbReference type="PROSITE-ProRule" id="PRU00169"/>
    </source>
</evidence>
<keyword evidence="6" id="KW-1185">Reference proteome</keyword>
<protein>
    <submittedName>
        <fullName evidence="5">CheV family chemotaxis protein</fullName>
        <ecNumber evidence="5">2.7.3.-</ecNumber>
    </submittedName>
</protein>
<dbReference type="InterPro" id="IPR001789">
    <property type="entry name" value="Sig_transdc_resp-reg_receiver"/>
</dbReference>
<reference evidence="5 6" key="1">
    <citation type="submission" date="2016-04" db="EMBL/GenBank/DDBJ databases">
        <title>ATOL: Assembling a taxonomically balanced genome-scale reconstruction of the evolutionary history of the Enterobacteriaceae.</title>
        <authorList>
            <person name="Plunkett G.III."/>
            <person name="Neeno-Eckwall E.C."/>
            <person name="Glasner J.D."/>
            <person name="Perna N.T."/>
        </authorList>
    </citation>
    <scope>NUCLEOTIDE SEQUENCE [LARGE SCALE GENOMIC DNA]</scope>
    <source>
        <strain evidence="5 6">ATCC 51603</strain>
    </source>
</reference>
<dbReference type="SUPFAM" id="SSF52172">
    <property type="entry name" value="CheY-like"/>
    <property type="match status" value="1"/>
</dbReference>
<gene>
    <name evidence="5" type="ORF">M989_01539</name>
</gene>
<dbReference type="SMART" id="SM00260">
    <property type="entry name" value="CheW"/>
    <property type="match status" value="1"/>
</dbReference>
<dbReference type="Proteomes" id="UP000078386">
    <property type="component" value="Unassembled WGS sequence"/>
</dbReference>
<dbReference type="InterPro" id="IPR036061">
    <property type="entry name" value="CheW-like_dom_sf"/>
</dbReference>
<evidence type="ECO:0000259" key="3">
    <source>
        <dbReference type="PROSITE" id="PS50110"/>
    </source>
</evidence>
<dbReference type="GO" id="GO:0006935">
    <property type="term" value="P:chemotaxis"/>
    <property type="evidence" value="ECO:0007669"/>
    <property type="project" value="UniProtKB-KW"/>
</dbReference>
<organism evidence="5 6">
    <name type="scientific">Kluyvera georgiana ATCC 51603</name>
    <dbReference type="NCBI Taxonomy" id="1354264"/>
    <lineage>
        <taxon>Bacteria</taxon>
        <taxon>Pseudomonadati</taxon>
        <taxon>Pseudomonadota</taxon>
        <taxon>Gammaproteobacteria</taxon>
        <taxon>Enterobacterales</taxon>
        <taxon>Enterobacteriaceae</taxon>
        <taxon>Kluyvera</taxon>
    </lineage>
</organism>
<dbReference type="PROSITE" id="PS50851">
    <property type="entry name" value="CHEW"/>
    <property type="match status" value="1"/>
</dbReference>
<dbReference type="EC" id="2.7.3.-" evidence="5"/>
<dbReference type="Pfam" id="PF01584">
    <property type="entry name" value="CheW"/>
    <property type="match status" value="1"/>
</dbReference>
<feature type="modified residue" description="4-aspartylphosphate" evidence="2">
    <location>
        <position position="250"/>
    </location>
</feature>
<feature type="domain" description="Response regulatory" evidence="3">
    <location>
        <begin position="188"/>
        <end position="317"/>
    </location>
</feature>
<dbReference type="Gene3D" id="2.30.30.40">
    <property type="entry name" value="SH3 Domains"/>
    <property type="match status" value="1"/>
</dbReference>
<keyword evidence="5" id="KW-0808">Transferase</keyword>
<evidence type="ECO:0000256" key="1">
    <source>
        <dbReference type="ARBA" id="ARBA00022500"/>
    </source>
</evidence>
<dbReference type="PIRSF" id="PIRSF002867">
    <property type="entry name" value="CheV"/>
    <property type="match status" value="1"/>
</dbReference>
<comment type="caution">
    <text evidence="5">The sequence shown here is derived from an EMBL/GenBank/DDBJ whole genome shotgun (WGS) entry which is preliminary data.</text>
</comment>
<dbReference type="Pfam" id="PF00072">
    <property type="entry name" value="Response_reg"/>
    <property type="match status" value="1"/>
</dbReference>
<dbReference type="InterPro" id="IPR002545">
    <property type="entry name" value="CheW-lke_dom"/>
</dbReference>
<dbReference type="GO" id="GO:0000160">
    <property type="term" value="P:phosphorelay signal transduction system"/>
    <property type="evidence" value="ECO:0007669"/>
    <property type="project" value="InterPro"/>
</dbReference>
<evidence type="ECO:0000259" key="4">
    <source>
        <dbReference type="PROSITE" id="PS50851"/>
    </source>
</evidence>
<keyword evidence="1" id="KW-0145">Chemotaxis</keyword>
<dbReference type="SUPFAM" id="SSF50341">
    <property type="entry name" value="CheW-like"/>
    <property type="match status" value="1"/>
</dbReference>
<dbReference type="PANTHER" id="PTHR47233">
    <property type="entry name" value="CHEMOTAXIS PROTEIN CHEV"/>
    <property type="match status" value="1"/>
</dbReference>
<dbReference type="InterPro" id="IPR011006">
    <property type="entry name" value="CheY-like_superfamily"/>
</dbReference>
<evidence type="ECO:0000313" key="5">
    <source>
        <dbReference type="EMBL" id="OAT54542.1"/>
    </source>
</evidence>
<dbReference type="Gene3D" id="2.40.50.180">
    <property type="entry name" value="CheA-289, Domain 4"/>
    <property type="match status" value="1"/>
</dbReference>
<dbReference type="GO" id="GO:0016740">
    <property type="term" value="F:transferase activity"/>
    <property type="evidence" value="ECO:0007669"/>
    <property type="project" value="UniProtKB-KW"/>
</dbReference>
<dbReference type="PROSITE" id="PS50110">
    <property type="entry name" value="RESPONSE_REGULATORY"/>
    <property type="match status" value="1"/>
</dbReference>
<sequence>MDNFQKEIDDRANLTLSNRFELLLFRLGKASQSEASELYGINVFKLREIVPMPSFTRPAGIKPPLMGMVNIRDQIIPVIDLAAVTGCTPSNGLNILLITEYARSVQAFAVESVENITRLDWTQIHTAEKAVNGKYITSIACLDDHQESNNLAMVIDVEQILYDITPSNHDLHAKALNPRKFNIKPGATAIVAEDSKVARAMLEKGLKAMDIPAQLHVTGKEAWEKIELIAQQAAQEGVPVSDKIALVLTDLEMPEMDGFTLTRKIKTDPRLRNIPVVIHSSLSGNANEDHIRKVNADGYVAKFEINELASVIEQVLNKYGNKSDAALHSVR</sequence>
<dbReference type="RefSeq" id="WP_064544072.1">
    <property type="nucleotide sequence ID" value="NZ_LXEU01000037.1"/>
</dbReference>
<dbReference type="PATRIC" id="fig|1354264.4.peg.1601"/>